<evidence type="ECO:0000313" key="4">
    <source>
        <dbReference type="Proteomes" id="UP000229401"/>
    </source>
</evidence>
<accession>A0A2M7QI94</accession>
<keyword evidence="1" id="KW-0808">Transferase</keyword>
<dbReference type="PANTHER" id="PTHR46401:SF2">
    <property type="entry name" value="GLYCOSYLTRANSFERASE WBBK-RELATED"/>
    <property type="match status" value="1"/>
</dbReference>
<dbReference type="AlphaFoldDB" id="A0A2M7QI94"/>
<gene>
    <name evidence="3" type="ORF">COY87_03030</name>
</gene>
<dbReference type="InterPro" id="IPR001296">
    <property type="entry name" value="Glyco_trans_1"/>
</dbReference>
<name>A0A2M7QI94_9BACT</name>
<dbReference type="Gene3D" id="3.40.50.2000">
    <property type="entry name" value="Glycogen Phosphorylase B"/>
    <property type="match status" value="2"/>
</dbReference>
<evidence type="ECO:0000256" key="1">
    <source>
        <dbReference type="ARBA" id="ARBA00022679"/>
    </source>
</evidence>
<feature type="domain" description="Glycosyl transferase family 1" evidence="2">
    <location>
        <begin position="186"/>
        <end position="304"/>
    </location>
</feature>
<proteinExistence type="predicted"/>
<evidence type="ECO:0000313" key="3">
    <source>
        <dbReference type="EMBL" id="PIY72044.1"/>
    </source>
</evidence>
<dbReference type="Pfam" id="PF00534">
    <property type="entry name" value="Glycos_transf_1"/>
    <property type="match status" value="1"/>
</dbReference>
<dbReference type="Proteomes" id="UP000229401">
    <property type="component" value="Unassembled WGS sequence"/>
</dbReference>
<evidence type="ECO:0000259" key="2">
    <source>
        <dbReference type="Pfam" id="PF00534"/>
    </source>
</evidence>
<dbReference type="EMBL" id="PFLI01000103">
    <property type="protein sequence ID" value="PIY72044.1"/>
    <property type="molecule type" value="Genomic_DNA"/>
</dbReference>
<protein>
    <recommendedName>
        <fullName evidence="2">Glycosyl transferase family 1 domain-containing protein</fullName>
    </recommendedName>
</protein>
<sequence length="360" mass="42107">MKKIKIGIDGGDFNPESTIQSGIQRLVSSFLVSIPLKQESSLTFYYYYFSKQSAHSNSKTIRYVNLPRKFFSFLFVPLKCFLDRINVYMGFSGIIPPIIRLFKKTVVFIHDFGFYHFPDYYPESEKFIWQTNYSVFAANKIIVFSKTVRNQLLNQFPTIKPDKVITIYPGVNYVIQSKATNERTINNPYFLYVGVIKKIKNIEKLLSLFEVFISETKILHVKLVLIGVKEQSYWEHIIKLPLFLKIQKNLIFLEHVSDKDLVFYYKHCIALLNTSLVEGFCYPVVEALSLGKKVITNDLPLYLEFKPYFEGLRITKSDNDFLLAMKEEFRKKKTVYSVKQNSFNWSKFSSKLLTVVKNIS</sequence>
<dbReference type="PANTHER" id="PTHR46401">
    <property type="entry name" value="GLYCOSYLTRANSFERASE WBBK-RELATED"/>
    <property type="match status" value="1"/>
</dbReference>
<organism evidence="3 4">
    <name type="scientific">Candidatus Roizmanbacteria bacterium CG_4_10_14_0_8_um_filter_33_9</name>
    <dbReference type="NCBI Taxonomy" id="1974826"/>
    <lineage>
        <taxon>Bacteria</taxon>
        <taxon>Candidatus Roizmaniibacteriota</taxon>
    </lineage>
</organism>
<dbReference type="SUPFAM" id="SSF53756">
    <property type="entry name" value="UDP-Glycosyltransferase/glycogen phosphorylase"/>
    <property type="match status" value="1"/>
</dbReference>
<dbReference type="GO" id="GO:0016757">
    <property type="term" value="F:glycosyltransferase activity"/>
    <property type="evidence" value="ECO:0007669"/>
    <property type="project" value="InterPro"/>
</dbReference>
<reference evidence="4" key="1">
    <citation type="submission" date="2017-09" db="EMBL/GenBank/DDBJ databases">
        <title>Depth-based differentiation of microbial function through sediment-hosted aquifers and enrichment of novel symbionts in the deep terrestrial subsurface.</title>
        <authorList>
            <person name="Probst A.J."/>
            <person name="Ladd B."/>
            <person name="Jarett J.K."/>
            <person name="Geller-Mcgrath D.E."/>
            <person name="Sieber C.M.K."/>
            <person name="Emerson J.B."/>
            <person name="Anantharaman K."/>
            <person name="Thomas B.C."/>
            <person name="Malmstrom R."/>
            <person name="Stieglmeier M."/>
            <person name="Klingl A."/>
            <person name="Woyke T."/>
            <person name="Ryan C.M."/>
            <person name="Banfield J.F."/>
        </authorList>
    </citation>
    <scope>NUCLEOTIDE SEQUENCE [LARGE SCALE GENOMIC DNA]</scope>
</reference>
<comment type="caution">
    <text evidence="3">The sequence shown here is derived from an EMBL/GenBank/DDBJ whole genome shotgun (WGS) entry which is preliminary data.</text>
</comment>